<proteinExistence type="inferred from homology"/>
<dbReference type="PIRSF" id="PIRSF018267">
    <property type="entry name" value="VSR_endonuc"/>
    <property type="match status" value="1"/>
</dbReference>
<protein>
    <recommendedName>
        <fullName evidence="6">Very short patch repair endonuclease</fullName>
        <ecNumber evidence="6">3.1.-.-</ecNumber>
    </recommendedName>
</protein>
<evidence type="ECO:0000256" key="5">
    <source>
        <dbReference type="ARBA" id="ARBA00023204"/>
    </source>
</evidence>
<evidence type="ECO:0000256" key="3">
    <source>
        <dbReference type="ARBA" id="ARBA00022763"/>
    </source>
</evidence>
<comment type="function">
    <text evidence="6">May nick specific sequences that contain T:G mispairs resulting from m5C-deamination.</text>
</comment>
<gene>
    <name evidence="7" type="ORF">SAMN04487969_10599</name>
</gene>
<dbReference type="EC" id="3.1.-.-" evidence="6"/>
<dbReference type="Proteomes" id="UP000183410">
    <property type="component" value="Unassembled WGS sequence"/>
</dbReference>
<dbReference type="GO" id="GO:0004519">
    <property type="term" value="F:endonuclease activity"/>
    <property type="evidence" value="ECO:0007669"/>
    <property type="project" value="UniProtKB-KW"/>
</dbReference>
<sequence>MADIVSPETRSKMMKSIRSVSKLESLVSKELWKQNIRFRKNSKKLFGKPDISIKKYKIVIFIDSCFWHYCDLHGRYPKSNLEYWEKKITRNKLRDEKVTLYYSSNGWNILRIWEHQLKDDFDQTLGQIYSFIEHCKYNVNNNISQR</sequence>
<accession>A0A1I2CKC2</accession>
<evidence type="ECO:0000313" key="7">
    <source>
        <dbReference type="EMBL" id="SFE68223.1"/>
    </source>
</evidence>
<evidence type="ECO:0000256" key="2">
    <source>
        <dbReference type="ARBA" id="ARBA00022759"/>
    </source>
</evidence>
<evidence type="ECO:0000256" key="6">
    <source>
        <dbReference type="PIRNR" id="PIRNR018267"/>
    </source>
</evidence>
<keyword evidence="3 6" id="KW-0227">DNA damage</keyword>
<name>A0A1I2CKC2_9BACL</name>
<dbReference type="Pfam" id="PF03852">
    <property type="entry name" value="Vsr"/>
    <property type="match status" value="1"/>
</dbReference>
<dbReference type="NCBIfam" id="TIGR00632">
    <property type="entry name" value="vsr"/>
    <property type="match status" value="1"/>
</dbReference>
<evidence type="ECO:0000256" key="1">
    <source>
        <dbReference type="ARBA" id="ARBA00022722"/>
    </source>
</evidence>
<dbReference type="InterPro" id="IPR011335">
    <property type="entry name" value="Restrct_endonuc-II-like"/>
</dbReference>
<dbReference type="GO" id="GO:0016787">
    <property type="term" value="F:hydrolase activity"/>
    <property type="evidence" value="ECO:0007669"/>
    <property type="project" value="UniProtKB-KW"/>
</dbReference>
<comment type="similarity">
    <text evidence="6">Belongs to the vsr family.</text>
</comment>
<keyword evidence="5 6" id="KW-0234">DNA repair</keyword>
<organism evidence="7 8">
    <name type="scientific">Paenibacillus algorifonticola</name>
    <dbReference type="NCBI Taxonomy" id="684063"/>
    <lineage>
        <taxon>Bacteria</taxon>
        <taxon>Bacillati</taxon>
        <taxon>Bacillota</taxon>
        <taxon>Bacilli</taxon>
        <taxon>Bacillales</taxon>
        <taxon>Paenibacillaceae</taxon>
        <taxon>Paenibacillus</taxon>
    </lineage>
</organism>
<keyword evidence="1 6" id="KW-0540">Nuclease</keyword>
<reference evidence="8" key="1">
    <citation type="submission" date="2016-10" db="EMBL/GenBank/DDBJ databases">
        <authorList>
            <person name="Varghese N."/>
            <person name="Submissions S."/>
        </authorList>
    </citation>
    <scope>NUCLEOTIDE SEQUENCE [LARGE SCALE GENOMIC DNA]</scope>
    <source>
        <strain evidence="8">CGMCC 1.10223</strain>
    </source>
</reference>
<dbReference type="AlphaFoldDB" id="A0A1I2CKC2"/>
<dbReference type="SUPFAM" id="SSF52980">
    <property type="entry name" value="Restriction endonuclease-like"/>
    <property type="match status" value="1"/>
</dbReference>
<dbReference type="InterPro" id="IPR004603">
    <property type="entry name" value="DNA_mismatch_endonuc_vsr"/>
</dbReference>
<keyword evidence="4 6" id="KW-0378">Hydrolase</keyword>
<evidence type="ECO:0000313" key="8">
    <source>
        <dbReference type="Proteomes" id="UP000183410"/>
    </source>
</evidence>
<dbReference type="OrthoDB" id="9801520at2"/>
<dbReference type="Gene3D" id="3.40.960.10">
    <property type="entry name" value="VSR Endonuclease"/>
    <property type="match status" value="1"/>
</dbReference>
<keyword evidence="8" id="KW-1185">Reference proteome</keyword>
<dbReference type="RefSeq" id="WP_046231546.1">
    <property type="nucleotide sequence ID" value="NZ_FONN01000005.1"/>
</dbReference>
<evidence type="ECO:0000256" key="4">
    <source>
        <dbReference type="ARBA" id="ARBA00022801"/>
    </source>
</evidence>
<dbReference type="EMBL" id="FONN01000005">
    <property type="protein sequence ID" value="SFE68223.1"/>
    <property type="molecule type" value="Genomic_DNA"/>
</dbReference>
<dbReference type="GO" id="GO:0006298">
    <property type="term" value="P:mismatch repair"/>
    <property type="evidence" value="ECO:0007669"/>
    <property type="project" value="UniProtKB-UniRule"/>
</dbReference>
<dbReference type="CDD" id="cd00221">
    <property type="entry name" value="Vsr"/>
    <property type="match status" value="1"/>
</dbReference>
<keyword evidence="2 6" id="KW-0255">Endonuclease</keyword>